<gene>
    <name evidence="8" type="ORF">RJ641_033298</name>
</gene>
<feature type="transmembrane region" description="Helical" evidence="6">
    <location>
        <begin position="69"/>
        <end position="90"/>
    </location>
</feature>
<feature type="region of interest" description="Disordered" evidence="5">
    <location>
        <begin position="1"/>
        <end position="30"/>
    </location>
</feature>
<comment type="caution">
    <text evidence="8">The sequence shown here is derived from an EMBL/GenBank/DDBJ whole genome shotgun (WGS) entry which is preliminary data.</text>
</comment>
<evidence type="ECO:0000256" key="1">
    <source>
        <dbReference type="ARBA" id="ARBA00004167"/>
    </source>
</evidence>
<comment type="subcellular location">
    <subcellularLocation>
        <location evidence="1">Membrane</location>
        <topology evidence="1">Single-pass membrane protein</topology>
    </subcellularLocation>
</comment>
<dbReference type="InterPro" id="IPR004864">
    <property type="entry name" value="LEA_2"/>
</dbReference>
<keyword evidence="3 6" id="KW-1133">Transmembrane helix</keyword>
<dbReference type="GO" id="GO:0098542">
    <property type="term" value="P:defense response to other organism"/>
    <property type="evidence" value="ECO:0007669"/>
    <property type="project" value="InterPro"/>
</dbReference>
<accession>A0AAN8VY02</accession>
<sequence length="270" mass="30250">MADQSRPATGYPVPPGTNPSGNPPPVTGTAYPYQAQQPYNNYYYDNNNNPYGYNNSTYAARRTFVRRMLMILIAFVIIIGAVMFIVWLVIRPELPEFRIESLGVTNLNASNSQITGNWDVKFLVRNPNSKMKISYDDIESYIRYKYTALSATSVAPFEQGTKSQTNITASFAEVGNYVDSSVVNAINGDLRLGGVRFTVQLSARVRFRAGAWHARRSNMPVGFSSNSSSTGTLSGGSRQCEVRDQGFPFHLQQFLDLIYMEELFQRVRKG</sequence>
<dbReference type="PANTHER" id="PTHR31234">
    <property type="entry name" value="LATE EMBRYOGENESIS ABUNDANT (LEA) HYDROXYPROLINE-RICH GLYCOPROTEIN FAMILY"/>
    <property type="match status" value="1"/>
</dbReference>
<reference evidence="8 9" key="1">
    <citation type="submission" date="2023-12" db="EMBL/GenBank/DDBJ databases">
        <title>A high-quality genome assembly for Dillenia turbinata (Dilleniales).</title>
        <authorList>
            <person name="Chanderbali A."/>
        </authorList>
    </citation>
    <scope>NUCLEOTIDE SEQUENCE [LARGE SCALE GENOMIC DNA]</scope>
    <source>
        <strain evidence="8">LSX21</strain>
        <tissue evidence="8">Leaf</tissue>
    </source>
</reference>
<organism evidence="8 9">
    <name type="scientific">Dillenia turbinata</name>
    <dbReference type="NCBI Taxonomy" id="194707"/>
    <lineage>
        <taxon>Eukaryota</taxon>
        <taxon>Viridiplantae</taxon>
        <taxon>Streptophyta</taxon>
        <taxon>Embryophyta</taxon>
        <taxon>Tracheophyta</taxon>
        <taxon>Spermatophyta</taxon>
        <taxon>Magnoliopsida</taxon>
        <taxon>eudicotyledons</taxon>
        <taxon>Gunneridae</taxon>
        <taxon>Pentapetalae</taxon>
        <taxon>Dilleniales</taxon>
        <taxon>Dilleniaceae</taxon>
        <taxon>Dillenia</taxon>
    </lineage>
</organism>
<keyword evidence="4 6" id="KW-0472">Membrane</keyword>
<keyword evidence="9" id="KW-1185">Reference proteome</keyword>
<dbReference type="PANTHER" id="PTHR31234:SF55">
    <property type="entry name" value="LATE EMBRYOGENESIS ABUNDANT (LEA) HYDROXYPROLINE-RICH GLYCOPROTEIN FAMILY"/>
    <property type="match status" value="1"/>
</dbReference>
<dbReference type="AlphaFoldDB" id="A0AAN8VY02"/>
<evidence type="ECO:0000256" key="2">
    <source>
        <dbReference type="ARBA" id="ARBA00022692"/>
    </source>
</evidence>
<dbReference type="EMBL" id="JBAMMX010000007">
    <property type="protein sequence ID" value="KAK6936268.1"/>
    <property type="molecule type" value="Genomic_DNA"/>
</dbReference>
<feature type="compositionally biased region" description="Pro residues" evidence="5">
    <location>
        <begin position="12"/>
        <end position="26"/>
    </location>
</feature>
<name>A0AAN8VY02_9MAGN</name>
<protein>
    <submittedName>
        <fullName evidence="8">Late embryogenesis abundant protein, LEA_2 subgroup</fullName>
    </submittedName>
</protein>
<proteinExistence type="predicted"/>
<dbReference type="Pfam" id="PF03168">
    <property type="entry name" value="LEA_2"/>
    <property type="match status" value="1"/>
</dbReference>
<dbReference type="Proteomes" id="UP001370490">
    <property type="component" value="Unassembled WGS sequence"/>
</dbReference>
<evidence type="ECO:0000256" key="6">
    <source>
        <dbReference type="SAM" id="Phobius"/>
    </source>
</evidence>
<feature type="domain" description="Late embryogenesis abundant protein LEA-2 subgroup" evidence="7">
    <location>
        <begin position="122"/>
        <end position="216"/>
    </location>
</feature>
<evidence type="ECO:0000256" key="4">
    <source>
        <dbReference type="ARBA" id="ARBA00023136"/>
    </source>
</evidence>
<dbReference type="GO" id="GO:0005886">
    <property type="term" value="C:plasma membrane"/>
    <property type="evidence" value="ECO:0007669"/>
    <property type="project" value="TreeGrafter"/>
</dbReference>
<evidence type="ECO:0000256" key="3">
    <source>
        <dbReference type="ARBA" id="ARBA00022989"/>
    </source>
</evidence>
<evidence type="ECO:0000256" key="5">
    <source>
        <dbReference type="SAM" id="MobiDB-lite"/>
    </source>
</evidence>
<dbReference type="InterPro" id="IPR044839">
    <property type="entry name" value="NDR1-like"/>
</dbReference>
<evidence type="ECO:0000259" key="7">
    <source>
        <dbReference type="Pfam" id="PF03168"/>
    </source>
</evidence>
<evidence type="ECO:0000313" key="8">
    <source>
        <dbReference type="EMBL" id="KAK6936268.1"/>
    </source>
</evidence>
<evidence type="ECO:0000313" key="9">
    <source>
        <dbReference type="Proteomes" id="UP001370490"/>
    </source>
</evidence>
<keyword evidence="2 6" id="KW-0812">Transmembrane</keyword>